<proteinExistence type="predicted"/>
<dbReference type="Proteomes" id="UP000596661">
    <property type="component" value="Chromosome 5"/>
</dbReference>
<evidence type="ECO:0000313" key="1">
    <source>
        <dbReference type="EnsemblPlants" id="cds.evm.model.05.1596"/>
    </source>
</evidence>
<organism evidence="1 2">
    <name type="scientific">Cannabis sativa</name>
    <name type="common">Hemp</name>
    <name type="synonym">Marijuana</name>
    <dbReference type="NCBI Taxonomy" id="3483"/>
    <lineage>
        <taxon>Eukaryota</taxon>
        <taxon>Viridiplantae</taxon>
        <taxon>Streptophyta</taxon>
        <taxon>Embryophyta</taxon>
        <taxon>Tracheophyta</taxon>
        <taxon>Spermatophyta</taxon>
        <taxon>Magnoliopsida</taxon>
        <taxon>eudicotyledons</taxon>
        <taxon>Gunneridae</taxon>
        <taxon>Pentapetalae</taxon>
        <taxon>rosids</taxon>
        <taxon>fabids</taxon>
        <taxon>Rosales</taxon>
        <taxon>Cannabaceae</taxon>
        <taxon>Cannabis</taxon>
    </lineage>
</organism>
<accession>A0A803PLY9</accession>
<dbReference type="Gramene" id="evm.model.05.1596">
    <property type="protein sequence ID" value="cds.evm.model.05.1596"/>
    <property type="gene ID" value="evm.TU.05.1596"/>
</dbReference>
<reference evidence="1" key="2">
    <citation type="submission" date="2021-03" db="UniProtKB">
        <authorList>
            <consortium name="EnsemblPlants"/>
        </authorList>
    </citation>
    <scope>IDENTIFICATION</scope>
</reference>
<reference evidence="1" key="1">
    <citation type="submission" date="2018-11" db="EMBL/GenBank/DDBJ databases">
        <authorList>
            <person name="Grassa J C."/>
        </authorList>
    </citation>
    <scope>NUCLEOTIDE SEQUENCE [LARGE SCALE GENOMIC DNA]</scope>
</reference>
<dbReference type="AlphaFoldDB" id="A0A803PLY9"/>
<evidence type="ECO:0000313" key="2">
    <source>
        <dbReference type="Proteomes" id="UP000596661"/>
    </source>
</evidence>
<evidence type="ECO:0008006" key="3">
    <source>
        <dbReference type="Google" id="ProtNLM"/>
    </source>
</evidence>
<protein>
    <recommendedName>
        <fullName evidence="3">RNase H type-1 domain-containing protein</fullName>
    </recommendedName>
</protein>
<sequence length="74" mass="8063">MALKNGCLPYAWGTYPVFESCRCICKCFDLVVFAHCPRYENRVADAVAGWARCAMTCSEGLLKDLAPAVAASLL</sequence>
<keyword evidence="2" id="KW-1185">Reference proteome</keyword>
<dbReference type="EMBL" id="UZAU01000542">
    <property type="status" value="NOT_ANNOTATED_CDS"/>
    <property type="molecule type" value="Genomic_DNA"/>
</dbReference>
<dbReference type="EnsemblPlants" id="evm.model.05.1596">
    <property type="protein sequence ID" value="cds.evm.model.05.1596"/>
    <property type="gene ID" value="evm.TU.05.1596"/>
</dbReference>
<name>A0A803PLY9_CANSA</name>